<keyword evidence="2" id="KW-1185">Reference proteome</keyword>
<protein>
    <submittedName>
        <fullName evidence="1">Uncharacterized protein</fullName>
    </submittedName>
</protein>
<reference evidence="2" key="1">
    <citation type="submission" date="2017-11" db="EMBL/GenBank/DDBJ databases">
        <authorList>
            <person name="Lima N.C."/>
            <person name="Parody-Merino A.M."/>
            <person name="Battley P.F."/>
            <person name="Fidler A.E."/>
            <person name="Prosdocimi F."/>
        </authorList>
    </citation>
    <scope>NUCLEOTIDE SEQUENCE [LARGE SCALE GENOMIC DNA]</scope>
</reference>
<reference evidence="2" key="2">
    <citation type="submission" date="2017-12" db="EMBL/GenBank/DDBJ databases">
        <title>Genome sequence of the Bar-tailed Godwit (Limosa lapponica baueri).</title>
        <authorList>
            <person name="Lima N.C.B."/>
            <person name="Parody-Merino A.M."/>
            <person name="Battley P.F."/>
            <person name="Fidler A.E."/>
            <person name="Prosdocimi F."/>
        </authorList>
    </citation>
    <scope>NUCLEOTIDE SEQUENCE [LARGE SCALE GENOMIC DNA]</scope>
</reference>
<proteinExistence type="predicted"/>
<name>A0A2I0TAG0_LIMLA</name>
<evidence type="ECO:0000313" key="2">
    <source>
        <dbReference type="Proteomes" id="UP000233556"/>
    </source>
</evidence>
<dbReference type="Proteomes" id="UP000233556">
    <property type="component" value="Unassembled WGS sequence"/>
</dbReference>
<evidence type="ECO:0000313" key="1">
    <source>
        <dbReference type="EMBL" id="PKU30787.1"/>
    </source>
</evidence>
<gene>
    <name evidence="1" type="ORF">llap_18909</name>
</gene>
<sequence length="136" mass="15698">MLTLCPSPIPSYVSQFWAHGCRDMELLEQVQQRTTKLIKGLEHLSYEERLRELGVFSLEKKRLRRMSTSKCVFSAQKSIPSCGFYQNADLGPHLASDSHEQLSVTPTDNFEDKEADQIQSQDPCPKYLTIYINNWK</sequence>
<organism evidence="1 2">
    <name type="scientific">Limosa lapponica baueri</name>
    <dbReference type="NCBI Taxonomy" id="1758121"/>
    <lineage>
        <taxon>Eukaryota</taxon>
        <taxon>Metazoa</taxon>
        <taxon>Chordata</taxon>
        <taxon>Craniata</taxon>
        <taxon>Vertebrata</taxon>
        <taxon>Euteleostomi</taxon>
        <taxon>Archelosauria</taxon>
        <taxon>Archosauria</taxon>
        <taxon>Dinosauria</taxon>
        <taxon>Saurischia</taxon>
        <taxon>Theropoda</taxon>
        <taxon>Coelurosauria</taxon>
        <taxon>Aves</taxon>
        <taxon>Neognathae</taxon>
        <taxon>Neoaves</taxon>
        <taxon>Charadriiformes</taxon>
        <taxon>Scolopacidae</taxon>
        <taxon>Limosa</taxon>
    </lineage>
</organism>
<accession>A0A2I0TAG0</accession>
<dbReference type="AlphaFoldDB" id="A0A2I0TAG0"/>
<dbReference type="EMBL" id="KZ513979">
    <property type="protein sequence ID" value="PKU30787.1"/>
    <property type="molecule type" value="Genomic_DNA"/>
</dbReference>